<evidence type="ECO:0000256" key="1">
    <source>
        <dbReference type="ARBA" id="ARBA00001947"/>
    </source>
</evidence>
<gene>
    <name evidence="10" type="ORF">SmJEL517_g05331</name>
</gene>
<dbReference type="Pfam" id="PF02146">
    <property type="entry name" value="SIR2"/>
    <property type="match status" value="1"/>
</dbReference>
<organism evidence="10 11">
    <name type="scientific">Synchytrium microbalum</name>
    <dbReference type="NCBI Taxonomy" id="1806994"/>
    <lineage>
        <taxon>Eukaryota</taxon>
        <taxon>Fungi</taxon>
        <taxon>Fungi incertae sedis</taxon>
        <taxon>Chytridiomycota</taxon>
        <taxon>Chytridiomycota incertae sedis</taxon>
        <taxon>Chytridiomycetes</taxon>
        <taxon>Synchytriales</taxon>
        <taxon>Synchytriaceae</taxon>
        <taxon>Synchytrium</taxon>
    </lineage>
</organism>
<dbReference type="Gene3D" id="3.30.1600.10">
    <property type="entry name" value="SIR2/SIRT2 'Small Domain"/>
    <property type="match status" value="1"/>
</dbReference>
<evidence type="ECO:0000256" key="3">
    <source>
        <dbReference type="ARBA" id="ARBA00022679"/>
    </source>
</evidence>
<dbReference type="STRING" id="1806994.A0A507BW00"/>
<dbReference type="Proteomes" id="UP000319731">
    <property type="component" value="Unassembled WGS sequence"/>
</dbReference>
<evidence type="ECO:0000256" key="5">
    <source>
        <dbReference type="ARBA" id="ARBA00022833"/>
    </source>
</evidence>
<evidence type="ECO:0000259" key="9">
    <source>
        <dbReference type="PROSITE" id="PS50305"/>
    </source>
</evidence>
<evidence type="ECO:0000313" key="10">
    <source>
        <dbReference type="EMBL" id="TPX31311.1"/>
    </source>
</evidence>
<evidence type="ECO:0000256" key="2">
    <source>
        <dbReference type="ARBA" id="ARBA00006924"/>
    </source>
</evidence>
<feature type="domain" description="Deacetylase sirtuin-type" evidence="9">
    <location>
        <begin position="130"/>
        <end position="385"/>
    </location>
</feature>
<keyword evidence="4 7" id="KW-0479">Metal-binding</keyword>
<feature type="binding site" evidence="7">
    <location>
        <position position="287"/>
    </location>
    <ligand>
        <name>Zn(2+)</name>
        <dbReference type="ChEBI" id="CHEBI:29105"/>
    </ligand>
</feature>
<sequence length="455" mass="51706">MHSDSENEDARPAKRQKIQDESAETDINLGTLDQEADTIPPHIPNKEELKEQEEFIDSMPPEVINTIKNDSRRLTFDEFIKKYMNIDFTVRQLLLVFGFTLEAQWDSRPDIDLVPLLQYVIRRNNEKRQRRADVNSMDDVLRLLRDSSKVMVLTGAGVSVSAGIPDFRSENGIYSRLGEFGLDDPQQMFDIEFFRDEPRTFYSFAREIYPSNFKPTPSHMFIKVLEDQDKLLRNYTQNIDTLENETGIKRVIQCHGSFATAKCIACGYSVPGETIKEDIFEKRVPWCPMCDDGILKPDIVFFGEPLSQLFSDHFDADKKTVDLLIVMGSSLKVAPVGDVMHRIPHDVPQILINMESLPHMMNFDVQLLGDCDTIVSYLCRQLGWTLPVPEGGFRVPPAVMDSYTQQILPNKYVFGSAIVGLGRGKSMRVGEGQEVNGDLKEEDGKNDVEAEVHVS</sequence>
<evidence type="ECO:0000256" key="7">
    <source>
        <dbReference type="PROSITE-ProRule" id="PRU00236"/>
    </source>
</evidence>
<feature type="region of interest" description="Disordered" evidence="8">
    <location>
        <begin position="1"/>
        <end position="41"/>
    </location>
</feature>
<feature type="compositionally biased region" description="Basic and acidic residues" evidence="8">
    <location>
        <begin position="1"/>
        <end position="20"/>
    </location>
</feature>
<reference evidence="10 11" key="1">
    <citation type="journal article" date="2019" name="Sci. Rep.">
        <title>Comparative genomics of chytrid fungi reveal insights into the obligate biotrophic and pathogenic lifestyle of Synchytrium endobioticum.</title>
        <authorList>
            <person name="van de Vossenberg B.T.L.H."/>
            <person name="Warris S."/>
            <person name="Nguyen H.D.T."/>
            <person name="van Gent-Pelzer M.P.E."/>
            <person name="Joly D.L."/>
            <person name="van de Geest H.C."/>
            <person name="Bonants P.J.M."/>
            <person name="Smith D.S."/>
            <person name="Levesque C.A."/>
            <person name="van der Lee T.A.J."/>
        </authorList>
    </citation>
    <scope>NUCLEOTIDE SEQUENCE [LARGE SCALE GENOMIC DNA]</scope>
    <source>
        <strain evidence="10 11">JEL517</strain>
    </source>
</reference>
<dbReference type="GO" id="GO:0046970">
    <property type="term" value="F:histone H4K16 deacetylase activity, NAD-dependent"/>
    <property type="evidence" value="ECO:0007669"/>
    <property type="project" value="TreeGrafter"/>
</dbReference>
<dbReference type="RefSeq" id="XP_031022770.1">
    <property type="nucleotide sequence ID" value="XM_031171257.1"/>
</dbReference>
<proteinExistence type="inferred from homology"/>
<dbReference type="InterPro" id="IPR050134">
    <property type="entry name" value="NAD-dep_sirtuin_deacylases"/>
</dbReference>
<dbReference type="PROSITE" id="PS50305">
    <property type="entry name" value="SIRTUIN"/>
    <property type="match status" value="1"/>
</dbReference>
<dbReference type="InterPro" id="IPR003000">
    <property type="entry name" value="Sirtuin"/>
</dbReference>
<feature type="binding site" evidence="7">
    <location>
        <position position="290"/>
    </location>
    <ligand>
        <name>Zn(2+)</name>
        <dbReference type="ChEBI" id="CHEBI:29105"/>
    </ligand>
</feature>
<accession>A0A507BW00</accession>
<dbReference type="EMBL" id="QEAO01000047">
    <property type="protein sequence ID" value="TPX31311.1"/>
    <property type="molecule type" value="Genomic_DNA"/>
</dbReference>
<feature type="active site" description="Proton acceptor" evidence="7">
    <location>
        <position position="255"/>
    </location>
</feature>
<dbReference type="PANTHER" id="PTHR11085:SF9">
    <property type="entry name" value="NAD-DEPENDENT PROTEIN DEACETYLASE SIRTUIN-1"/>
    <property type="match status" value="1"/>
</dbReference>
<dbReference type="InterPro" id="IPR029035">
    <property type="entry name" value="DHS-like_NAD/FAD-binding_dom"/>
</dbReference>
<protein>
    <recommendedName>
        <fullName evidence="9">Deacetylase sirtuin-type domain-containing protein</fullName>
    </recommendedName>
</protein>
<comment type="caution">
    <text evidence="10">The sequence shown here is derived from an EMBL/GenBank/DDBJ whole genome shotgun (WGS) entry which is preliminary data.</text>
</comment>
<evidence type="ECO:0000313" key="11">
    <source>
        <dbReference type="Proteomes" id="UP000319731"/>
    </source>
</evidence>
<dbReference type="InterPro" id="IPR026590">
    <property type="entry name" value="Ssirtuin_cat_dom"/>
</dbReference>
<name>A0A507BW00_9FUNG</name>
<keyword evidence="11" id="KW-1185">Reference proteome</keyword>
<dbReference type="InterPro" id="IPR026591">
    <property type="entry name" value="Sirtuin_cat_small_dom_sf"/>
</dbReference>
<evidence type="ECO:0000256" key="4">
    <source>
        <dbReference type="ARBA" id="ARBA00022723"/>
    </source>
</evidence>
<dbReference type="Gene3D" id="3.40.50.1220">
    <property type="entry name" value="TPP-binding domain"/>
    <property type="match status" value="1"/>
</dbReference>
<dbReference type="GO" id="GO:0070403">
    <property type="term" value="F:NAD+ binding"/>
    <property type="evidence" value="ECO:0007669"/>
    <property type="project" value="InterPro"/>
</dbReference>
<keyword evidence="6" id="KW-0520">NAD</keyword>
<feature type="binding site" evidence="7">
    <location>
        <position position="263"/>
    </location>
    <ligand>
        <name>Zn(2+)</name>
        <dbReference type="ChEBI" id="CHEBI:29105"/>
    </ligand>
</feature>
<evidence type="ECO:0000256" key="6">
    <source>
        <dbReference type="ARBA" id="ARBA00023027"/>
    </source>
</evidence>
<dbReference type="OrthoDB" id="420264at2759"/>
<dbReference type="SUPFAM" id="SSF52467">
    <property type="entry name" value="DHS-like NAD/FAD-binding domain"/>
    <property type="match status" value="1"/>
</dbReference>
<dbReference type="PANTHER" id="PTHR11085">
    <property type="entry name" value="NAD-DEPENDENT PROTEIN DEACYLASE SIRTUIN-5, MITOCHONDRIAL-RELATED"/>
    <property type="match status" value="1"/>
</dbReference>
<dbReference type="GO" id="GO:0005634">
    <property type="term" value="C:nucleus"/>
    <property type="evidence" value="ECO:0007669"/>
    <property type="project" value="TreeGrafter"/>
</dbReference>
<comment type="cofactor">
    <cofactor evidence="1">
        <name>Zn(2+)</name>
        <dbReference type="ChEBI" id="CHEBI:29105"/>
    </cofactor>
</comment>
<keyword evidence="5 7" id="KW-0862">Zinc</keyword>
<keyword evidence="3" id="KW-0808">Transferase</keyword>
<dbReference type="GeneID" id="42006554"/>
<feature type="binding site" evidence="7">
    <location>
        <position position="266"/>
    </location>
    <ligand>
        <name>Zn(2+)</name>
        <dbReference type="ChEBI" id="CHEBI:29105"/>
    </ligand>
</feature>
<evidence type="ECO:0000256" key="8">
    <source>
        <dbReference type="SAM" id="MobiDB-lite"/>
    </source>
</evidence>
<dbReference type="AlphaFoldDB" id="A0A507BW00"/>
<dbReference type="GO" id="GO:0046872">
    <property type="term" value="F:metal ion binding"/>
    <property type="evidence" value="ECO:0007669"/>
    <property type="project" value="UniProtKB-KW"/>
</dbReference>
<comment type="similarity">
    <text evidence="2">Belongs to the sirtuin family. Class I subfamily.</text>
</comment>